<dbReference type="GO" id="GO:0016042">
    <property type="term" value="P:lipid catabolic process"/>
    <property type="evidence" value="ECO:0007669"/>
    <property type="project" value="UniProtKB-KW"/>
</dbReference>
<dbReference type="Gramene" id="FCD_00026244-RA">
    <property type="protein sequence ID" value="FCD_00026244-RA:cds"/>
    <property type="gene ID" value="FCD_00026244"/>
</dbReference>
<evidence type="ECO:0000313" key="4">
    <source>
        <dbReference type="EMBL" id="GMN47006.1"/>
    </source>
</evidence>
<keyword evidence="3" id="KW-0442">Lipid degradation</keyword>
<name>A0AA88D8J3_FICCA</name>
<dbReference type="GO" id="GO:0016788">
    <property type="term" value="F:hydrolase activity, acting on ester bonds"/>
    <property type="evidence" value="ECO:0007669"/>
    <property type="project" value="InterPro"/>
</dbReference>
<keyword evidence="5" id="KW-1185">Reference proteome</keyword>
<dbReference type="InterPro" id="IPR051058">
    <property type="entry name" value="GDSL_Est/Lipase"/>
</dbReference>
<dbReference type="Proteomes" id="UP001187192">
    <property type="component" value="Unassembled WGS sequence"/>
</dbReference>
<dbReference type="InterPro" id="IPR036514">
    <property type="entry name" value="SGNH_hydro_sf"/>
</dbReference>
<protein>
    <recommendedName>
        <fullName evidence="6">GDSL esterase/lipase</fullName>
    </recommendedName>
</protein>
<accession>A0AA88D8J3</accession>
<reference evidence="4" key="1">
    <citation type="submission" date="2023-07" db="EMBL/GenBank/DDBJ databases">
        <title>draft genome sequence of fig (Ficus carica).</title>
        <authorList>
            <person name="Takahashi T."/>
            <person name="Nishimura K."/>
        </authorList>
    </citation>
    <scope>NUCLEOTIDE SEQUENCE</scope>
</reference>
<dbReference type="PANTHER" id="PTHR45648:SF7">
    <property type="entry name" value="OS12G0126100 PROTEIN"/>
    <property type="match status" value="1"/>
</dbReference>
<evidence type="ECO:0000256" key="3">
    <source>
        <dbReference type="ARBA" id="ARBA00022963"/>
    </source>
</evidence>
<sequence>MRQKQSFHASDHLLLVGVLMGFLCVGHGSIKIQAVPRNVSAMYVLGDSSVDCGDNTLFYSRLHRNLSLLPCIGNGSLLPHLLVWNLRIDSDASFNNFVLESAGKMGLPNALPFYNQNGSVADLVRGVNFGSAQATIMNPGSQGYQSLNQQLRQVSETVELLQLQLSPREVLHFVRSSVFYLSFGKDDYINFFLSNSSNVTPKQSSQEIAHILVTEMVNAVRSLHDLKIRKFICQGILPLGCTPRAVWKKFDLAEGEDDGAGCWEKINEMVLEYNVMLEEEIMELNAEMRDAHIVFCDVYQGIREILAKPESYGFEEVKSACCGLGLYGATVGCLSEGMACDKRESHVWWDQFNPTKAVNALLADSGWSGLPFPGLCRPFPIQELLYPSPSNLA</sequence>
<organism evidence="4 5">
    <name type="scientific">Ficus carica</name>
    <name type="common">Common fig</name>
    <dbReference type="NCBI Taxonomy" id="3494"/>
    <lineage>
        <taxon>Eukaryota</taxon>
        <taxon>Viridiplantae</taxon>
        <taxon>Streptophyta</taxon>
        <taxon>Embryophyta</taxon>
        <taxon>Tracheophyta</taxon>
        <taxon>Spermatophyta</taxon>
        <taxon>Magnoliopsida</taxon>
        <taxon>eudicotyledons</taxon>
        <taxon>Gunneridae</taxon>
        <taxon>Pentapetalae</taxon>
        <taxon>rosids</taxon>
        <taxon>fabids</taxon>
        <taxon>Rosales</taxon>
        <taxon>Moraceae</taxon>
        <taxon>Ficeae</taxon>
        <taxon>Ficus</taxon>
    </lineage>
</organism>
<dbReference type="InterPro" id="IPR001087">
    <property type="entry name" value="GDSL"/>
</dbReference>
<dbReference type="Gene3D" id="3.40.50.1110">
    <property type="entry name" value="SGNH hydrolase"/>
    <property type="match status" value="1"/>
</dbReference>
<keyword evidence="2" id="KW-0378">Hydrolase</keyword>
<dbReference type="EMBL" id="BTGU01000024">
    <property type="protein sequence ID" value="GMN47006.1"/>
    <property type="molecule type" value="Genomic_DNA"/>
</dbReference>
<dbReference type="AlphaFoldDB" id="A0AA88D8J3"/>
<comment type="caution">
    <text evidence="4">The sequence shown here is derived from an EMBL/GenBank/DDBJ whole genome shotgun (WGS) entry which is preliminary data.</text>
</comment>
<evidence type="ECO:0000256" key="2">
    <source>
        <dbReference type="ARBA" id="ARBA00022801"/>
    </source>
</evidence>
<comment type="similarity">
    <text evidence="1">Belongs to the 'GDSL' lipolytic enzyme family.</text>
</comment>
<gene>
    <name evidence="4" type="ORF">TIFTF001_016183</name>
</gene>
<evidence type="ECO:0000313" key="5">
    <source>
        <dbReference type="Proteomes" id="UP001187192"/>
    </source>
</evidence>
<proteinExistence type="inferred from homology"/>
<evidence type="ECO:0000256" key="1">
    <source>
        <dbReference type="ARBA" id="ARBA00008668"/>
    </source>
</evidence>
<keyword evidence="3" id="KW-0443">Lipid metabolism</keyword>
<dbReference type="Pfam" id="PF00657">
    <property type="entry name" value="Lipase_GDSL"/>
    <property type="match status" value="1"/>
</dbReference>
<evidence type="ECO:0008006" key="6">
    <source>
        <dbReference type="Google" id="ProtNLM"/>
    </source>
</evidence>
<dbReference type="PANTHER" id="PTHR45648">
    <property type="entry name" value="GDSL LIPASE/ACYLHYDROLASE FAMILY PROTEIN (AFU_ORTHOLOGUE AFUA_4G14700)"/>
    <property type="match status" value="1"/>
</dbReference>